<dbReference type="NCBIfam" id="TIGR01007">
    <property type="entry name" value="eps_fam"/>
    <property type="match status" value="1"/>
</dbReference>
<dbReference type="InterPro" id="IPR005702">
    <property type="entry name" value="Wzc-like_C"/>
</dbReference>
<dbReference type="PANTHER" id="PTHR32309:SF13">
    <property type="entry name" value="FERRIC ENTEROBACTIN TRANSPORT PROTEIN FEPE"/>
    <property type="match status" value="1"/>
</dbReference>
<evidence type="ECO:0000256" key="10">
    <source>
        <dbReference type="SAM" id="Phobius"/>
    </source>
</evidence>
<name>A0A7Z7KMC4_MICLC</name>
<dbReference type="Gene3D" id="3.40.50.300">
    <property type="entry name" value="P-loop containing nucleotide triphosphate hydrolases"/>
    <property type="match status" value="1"/>
</dbReference>
<dbReference type="GO" id="GO:0004715">
    <property type="term" value="F:non-membrane spanning protein tyrosine kinase activity"/>
    <property type="evidence" value="ECO:0007669"/>
    <property type="project" value="UniProtKB-EC"/>
</dbReference>
<dbReference type="Pfam" id="PF10609">
    <property type="entry name" value="ParA"/>
    <property type="match status" value="1"/>
</dbReference>
<keyword evidence="4 10" id="KW-0812">Transmembrane</keyword>
<protein>
    <submittedName>
        <fullName evidence="12">Tyrosine-protein kinase YwqD</fullName>
        <ecNumber evidence="12">2.7.10.2</ecNumber>
    </submittedName>
</protein>
<reference evidence="12 13" key="1">
    <citation type="submission" date="2018-06" db="EMBL/GenBank/DDBJ databases">
        <authorList>
            <consortium name="Pathogen Informatics"/>
            <person name="Doyle S."/>
        </authorList>
    </citation>
    <scope>NUCLEOTIDE SEQUENCE [LARGE SCALE GENOMIC DNA]</scope>
    <source>
        <strain evidence="12 13">NCTC2665</strain>
    </source>
</reference>
<dbReference type="PANTHER" id="PTHR32309">
    <property type="entry name" value="TYROSINE-PROTEIN KINASE"/>
    <property type="match status" value="1"/>
</dbReference>
<feature type="compositionally biased region" description="Basic and acidic residues" evidence="9">
    <location>
        <begin position="263"/>
        <end position="281"/>
    </location>
</feature>
<evidence type="ECO:0000256" key="7">
    <source>
        <dbReference type="ARBA" id="ARBA00022989"/>
    </source>
</evidence>
<feature type="region of interest" description="Disordered" evidence="9">
    <location>
        <begin position="253"/>
        <end position="281"/>
    </location>
</feature>
<dbReference type="InterPro" id="IPR027417">
    <property type="entry name" value="P-loop_NTPase"/>
</dbReference>
<evidence type="ECO:0000256" key="2">
    <source>
        <dbReference type="ARBA" id="ARBA00006683"/>
    </source>
</evidence>
<evidence type="ECO:0000313" key="12">
    <source>
        <dbReference type="EMBL" id="SQG49077.1"/>
    </source>
</evidence>
<dbReference type="GO" id="GO:0005886">
    <property type="term" value="C:plasma membrane"/>
    <property type="evidence" value="ECO:0007669"/>
    <property type="project" value="UniProtKB-SubCell"/>
</dbReference>
<evidence type="ECO:0000313" key="13">
    <source>
        <dbReference type="Proteomes" id="UP000248985"/>
    </source>
</evidence>
<keyword evidence="6" id="KW-0067">ATP-binding</keyword>
<evidence type="ECO:0000256" key="4">
    <source>
        <dbReference type="ARBA" id="ARBA00022692"/>
    </source>
</evidence>
<dbReference type="SUPFAM" id="SSF52540">
    <property type="entry name" value="P-loop containing nucleoside triphosphate hydrolases"/>
    <property type="match status" value="1"/>
</dbReference>
<dbReference type="EC" id="2.7.10.2" evidence="12"/>
<evidence type="ECO:0000256" key="1">
    <source>
        <dbReference type="ARBA" id="ARBA00004651"/>
    </source>
</evidence>
<keyword evidence="12" id="KW-0418">Kinase</keyword>
<evidence type="ECO:0000256" key="5">
    <source>
        <dbReference type="ARBA" id="ARBA00022741"/>
    </source>
</evidence>
<accession>A0A7Z7KMC4</accession>
<keyword evidence="8 10" id="KW-0472">Membrane</keyword>
<dbReference type="InterPro" id="IPR003856">
    <property type="entry name" value="LPS_length_determ_N"/>
</dbReference>
<keyword evidence="12" id="KW-0808">Transferase</keyword>
<dbReference type="EMBL" id="LS483396">
    <property type="protein sequence ID" value="SQG49077.1"/>
    <property type="molecule type" value="Genomic_DNA"/>
</dbReference>
<dbReference type="AlphaFoldDB" id="A0A7Z7KMC4"/>
<dbReference type="Proteomes" id="UP000248985">
    <property type="component" value="Chromosome 1"/>
</dbReference>
<keyword evidence="5" id="KW-0547">Nucleotide-binding</keyword>
<feature type="domain" description="Polysaccharide chain length determinant N-terminal" evidence="11">
    <location>
        <begin position="25"/>
        <end position="104"/>
    </location>
</feature>
<gene>
    <name evidence="12" type="primary">ywqD</name>
    <name evidence="12" type="ORF">NCTC2665_01608</name>
</gene>
<evidence type="ECO:0000259" key="11">
    <source>
        <dbReference type="Pfam" id="PF02706"/>
    </source>
</evidence>
<dbReference type="CDD" id="cd05387">
    <property type="entry name" value="BY-kinase"/>
    <property type="match status" value="1"/>
</dbReference>
<feature type="transmembrane region" description="Helical" evidence="10">
    <location>
        <begin position="33"/>
        <end position="52"/>
    </location>
</feature>
<keyword evidence="3" id="KW-1003">Cell membrane</keyword>
<keyword evidence="7 10" id="KW-1133">Transmembrane helix</keyword>
<sequence length="526" mass="54976">MTMDQPSTKDQPSANEHSRFTPRDVLRAVRDHWVLLASCTLVGILLAALWTLTQPQTYQSQASAVVTAGVNENLGIALTADNLAKSKATQYQELAKSRSVAEGAVERAGLDISPDAALGSLTVAVPPDTAEVRLSVVQDSPETAQALADAWVASLAQEVSNIENQQMPGVADADEVTAQSVIKVLPLVEATKPSTPHSPNGRLALALGALSGLVLGLALTALRAVNDRRIKSSAALEDDFGLTVLGTIPVMSRKSAKGKKGRDKQGSKADRSGRATLRDGLRGADASDATVTFHFAEAFKELRTNLQFIRPDNPPRIIVITSALPAEGKSTVAANTAITLAESGIPTVLVDADLRRPTVAGSFHVEGSVGLTNTVIGNAEVWDVLQPVPDVGDLKVLASGPVPPNPSEILASARLESVLRSIAEDHVVIVDAPPLLPVTDAAILAAKYDGCVLVVTAGQTTRDELAKALGNLAKVNGPVLGAVLNRVPTTGPEASYYGFYGKSYYAYTSTTTAEPTDAESSPTARA</sequence>
<dbReference type="InterPro" id="IPR033756">
    <property type="entry name" value="YlxH/NBP35"/>
</dbReference>
<organism evidence="12 13">
    <name type="scientific">Micrococcus luteus (strain ATCC 4698 / DSM 20030 / JCM 1464 / CCM 169 / CCUG 5858 / IAM 1056 / NBRC 3333 / NCIMB 9278 / NCTC 2665 / VKM Ac-2230)</name>
    <name type="common">Micrococcus lysodeikticus</name>
    <dbReference type="NCBI Taxonomy" id="465515"/>
    <lineage>
        <taxon>Bacteria</taxon>
        <taxon>Bacillati</taxon>
        <taxon>Actinomycetota</taxon>
        <taxon>Actinomycetes</taxon>
        <taxon>Micrococcales</taxon>
        <taxon>Micrococcaceae</taxon>
        <taxon>Micrococcus</taxon>
    </lineage>
</organism>
<evidence type="ECO:0000256" key="6">
    <source>
        <dbReference type="ARBA" id="ARBA00022840"/>
    </source>
</evidence>
<dbReference type="InterPro" id="IPR050445">
    <property type="entry name" value="Bact_polysacc_biosynth/exp"/>
</dbReference>
<comment type="similarity">
    <text evidence="2">Belongs to the CpsC/CapA family.</text>
</comment>
<evidence type="ECO:0000256" key="3">
    <source>
        <dbReference type="ARBA" id="ARBA00022475"/>
    </source>
</evidence>
<evidence type="ECO:0000256" key="8">
    <source>
        <dbReference type="ARBA" id="ARBA00023136"/>
    </source>
</evidence>
<dbReference type="GO" id="GO:0005524">
    <property type="term" value="F:ATP binding"/>
    <property type="evidence" value="ECO:0007669"/>
    <property type="project" value="UniProtKB-KW"/>
</dbReference>
<comment type="subcellular location">
    <subcellularLocation>
        <location evidence="1">Cell membrane</location>
        <topology evidence="1">Multi-pass membrane protein</topology>
    </subcellularLocation>
</comment>
<evidence type="ECO:0000256" key="9">
    <source>
        <dbReference type="SAM" id="MobiDB-lite"/>
    </source>
</evidence>
<proteinExistence type="inferred from homology"/>
<dbReference type="Pfam" id="PF02706">
    <property type="entry name" value="Wzz"/>
    <property type="match status" value="1"/>
</dbReference>